<feature type="domain" description="TauD/TfdA-like" evidence="8">
    <location>
        <begin position="199"/>
        <end position="383"/>
    </location>
</feature>
<dbReference type="InterPro" id="IPR003819">
    <property type="entry name" value="TauD/TfdA-like"/>
</dbReference>
<dbReference type="RefSeq" id="XP_022386991.1">
    <property type="nucleotide sequence ID" value="XM_022535794.1"/>
</dbReference>
<accession>A0A1F7ZUY5</accession>
<evidence type="ECO:0000313" key="11">
    <source>
        <dbReference type="Proteomes" id="UP000179179"/>
    </source>
</evidence>
<evidence type="ECO:0000256" key="7">
    <source>
        <dbReference type="SAM" id="MobiDB-lite"/>
    </source>
</evidence>
<feature type="domain" description="Gamma-butyrobetaine hydroxylase-like N-terminal" evidence="9">
    <location>
        <begin position="97"/>
        <end position="156"/>
    </location>
</feature>
<dbReference type="STRING" id="109264.A0A1F7ZUY5"/>
<dbReference type="InterPro" id="IPR038492">
    <property type="entry name" value="GBBH-like_N_sf"/>
</dbReference>
<evidence type="ECO:0000256" key="4">
    <source>
        <dbReference type="ARBA" id="ARBA00022964"/>
    </source>
</evidence>
<comment type="caution">
    <text evidence="10">The sequence shown here is derived from an EMBL/GenBank/DDBJ whole genome shotgun (WGS) entry which is preliminary data.</text>
</comment>
<organism evidence="10 11">
    <name type="scientific">Aspergillus bombycis</name>
    <dbReference type="NCBI Taxonomy" id="109264"/>
    <lineage>
        <taxon>Eukaryota</taxon>
        <taxon>Fungi</taxon>
        <taxon>Dikarya</taxon>
        <taxon>Ascomycota</taxon>
        <taxon>Pezizomycotina</taxon>
        <taxon>Eurotiomycetes</taxon>
        <taxon>Eurotiomycetidae</taxon>
        <taxon>Eurotiales</taxon>
        <taxon>Aspergillaceae</taxon>
        <taxon>Aspergillus</taxon>
    </lineage>
</organism>
<comment type="cofactor">
    <cofactor evidence="1">
        <name>Fe(2+)</name>
        <dbReference type="ChEBI" id="CHEBI:29033"/>
    </cofactor>
</comment>
<dbReference type="Pfam" id="PF02668">
    <property type="entry name" value="TauD"/>
    <property type="match status" value="1"/>
</dbReference>
<dbReference type="PANTHER" id="PTHR10696">
    <property type="entry name" value="GAMMA-BUTYROBETAINE HYDROXYLASE-RELATED"/>
    <property type="match status" value="1"/>
</dbReference>
<dbReference type="GO" id="GO:0016706">
    <property type="term" value="F:2-oxoglutarate-dependent dioxygenase activity"/>
    <property type="evidence" value="ECO:0007669"/>
    <property type="project" value="UniProtKB-ARBA"/>
</dbReference>
<keyword evidence="3" id="KW-0479">Metal-binding</keyword>
<dbReference type="InterPro" id="IPR010376">
    <property type="entry name" value="GBBH-like_N"/>
</dbReference>
<dbReference type="Pfam" id="PF11951">
    <property type="entry name" value="Fungal_trans_2"/>
    <property type="match status" value="1"/>
</dbReference>
<dbReference type="GO" id="GO:0005739">
    <property type="term" value="C:mitochondrion"/>
    <property type="evidence" value="ECO:0007669"/>
    <property type="project" value="TreeGrafter"/>
</dbReference>
<comment type="similarity">
    <text evidence="2">Belongs to the gamma-BBH/TMLD family.</text>
</comment>
<dbReference type="InterPro" id="IPR021858">
    <property type="entry name" value="Fun_TF"/>
</dbReference>
<gene>
    <name evidence="10" type="ORF">ABOM_008665</name>
</gene>
<name>A0A1F7ZUY5_9EURO</name>
<evidence type="ECO:0000256" key="3">
    <source>
        <dbReference type="ARBA" id="ARBA00022723"/>
    </source>
</evidence>
<dbReference type="AlphaFoldDB" id="A0A1F7ZUY5"/>
<dbReference type="Proteomes" id="UP000179179">
    <property type="component" value="Unassembled WGS sequence"/>
</dbReference>
<evidence type="ECO:0008006" key="12">
    <source>
        <dbReference type="Google" id="ProtNLM"/>
    </source>
</evidence>
<keyword evidence="11" id="KW-1185">Reference proteome</keyword>
<dbReference type="Gene3D" id="3.30.2020.30">
    <property type="match status" value="1"/>
</dbReference>
<keyword evidence="4" id="KW-0223">Dioxygenase</keyword>
<dbReference type="InterPro" id="IPR050411">
    <property type="entry name" value="AlphaKG_dependent_hydroxylases"/>
</dbReference>
<dbReference type="InterPro" id="IPR042098">
    <property type="entry name" value="TauD-like_sf"/>
</dbReference>
<protein>
    <recommendedName>
        <fullName evidence="12">TauD/TfdA-like domain-containing protein</fullName>
    </recommendedName>
</protein>
<dbReference type="GO" id="GO:0046872">
    <property type="term" value="F:metal ion binding"/>
    <property type="evidence" value="ECO:0007669"/>
    <property type="project" value="UniProtKB-KW"/>
</dbReference>
<keyword evidence="6" id="KW-0408">Iron</keyword>
<evidence type="ECO:0000256" key="5">
    <source>
        <dbReference type="ARBA" id="ARBA00023002"/>
    </source>
</evidence>
<evidence type="ECO:0000256" key="2">
    <source>
        <dbReference type="ARBA" id="ARBA00008654"/>
    </source>
</evidence>
<evidence type="ECO:0000313" key="10">
    <source>
        <dbReference type="EMBL" id="OGM43274.1"/>
    </source>
</evidence>
<dbReference type="Gene3D" id="3.60.130.10">
    <property type="entry name" value="Clavaminate synthase-like"/>
    <property type="match status" value="1"/>
</dbReference>
<evidence type="ECO:0000259" key="8">
    <source>
        <dbReference type="Pfam" id="PF02668"/>
    </source>
</evidence>
<dbReference type="GeneID" id="34452055"/>
<sequence length="1065" mass="118048">MQAAQKLQLRTVLGCGRDRLSSRRLLSTSRRLSLAQLVNTGNYRPDALHPRSRPRGSVVDGYFHQPCSWKHTGKVVNKVQTAHPIERQPSRVSVPVDGELAEFSAVLLRDSCACPLCVHESTKQRLFSVADIPADTHARAVEVDSPSDSVRIAWEKDVPGYNNEHITTLSMEAVRSMVQSGRAPGSHTDSFPPPVLWSKEPLNLPDYDYDTYMKDDKTLYQLIRQLRTEGLAFVTNVPGLTESLATIATRIGPVKDTFYGHTWDVRTVPAAINAAYTSHDLGFHTDLLYFQNPPHVQLLHCIQSASSGGASVFADAFKAAVDLFHTDKDAFNTLATVPVNYHYNHPDSNVYHTTKPVIDLGPLRLSDTVYTNANDYLEAMESRQGGSSGSEKKAMLVQCLQKINWGPPFLAPFSNHEGPTNQPALSALNSKVDEWHEAASKFNALLHARSIYEGEDSSQMSQWINTASTSNASRDALDDLAVDPSLARLPTPLQTTAVDSSVRPDANDTWDTSVNPASGIPGSQYRVNATRSSKILQAPAHLPTELIEHWFCHVCPMWSTFDSDTSYNRQLAWNSWSTSKAVFYTIQAMSAARLSVSTPQLRYIERSLRSQAVVAIDEAIFLLRNSQSPKVTPELVYAVFILGNSWNCTTSTVSNYPWLESARELLSIWGTQLSCSDTALHAYFSQALSYWEMLLAAAGRGSVPLKLESKRRQYHVRLYQGLQLSGSHANAAPSEVLPDGPEQSLLGTRPNSWSGISNEVIDVFGQVLALCYNMSRHSKSTGSFTTVMASEMLCDLSIAHDLQRQLLAMDFETLVLMDETQGFPVQTGDDNTPVGHLLQTAEAYRQAALLQLHLAFSDLPMVSRAAYHGSAGTLPTDGTESTDENQQSRTPYLLSLTLDLVTLLHQIPPQSGSRSIHLMLYLSAATGLRFETMLEPGPIPNADSDSQGVYPSSDPLLDFSIQETNLCSSDLLNLEFPPTIDQELDMRDTTDTVIPRSTMEVSRSRDLVLTRLSSLQQTLPHRRIEETVQFVKDIWRQYDNQESQCLSIAHWLHTIAEKGLVVTLW</sequence>
<dbReference type="GO" id="GO:0045329">
    <property type="term" value="P:carnitine biosynthetic process"/>
    <property type="evidence" value="ECO:0007669"/>
    <property type="project" value="TreeGrafter"/>
</dbReference>
<evidence type="ECO:0000259" key="9">
    <source>
        <dbReference type="Pfam" id="PF06155"/>
    </source>
</evidence>
<evidence type="ECO:0000256" key="6">
    <source>
        <dbReference type="ARBA" id="ARBA00023004"/>
    </source>
</evidence>
<proteinExistence type="inferred from homology"/>
<dbReference type="SUPFAM" id="SSF51197">
    <property type="entry name" value="Clavaminate synthase-like"/>
    <property type="match status" value="1"/>
</dbReference>
<feature type="region of interest" description="Disordered" evidence="7">
    <location>
        <begin position="498"/>
        <end position="517"/>
    </location>
</feature>
<dbReference type="OrthoDB" id="406634at2759"/>
<keyword evidence="5" id="KW-0560">Oxidoreductase</keyword>
<reference evidence="10 11" key="1">
    <citation type="journal article" date="2016" name="Genome Biol. Evol.">
        <title>Draft genome sequence of an aflatoxigenic Aspergillus species, A. bombycis.</title>
        <authorList>
            <person name="Moore G.G."/>
            <person name="Mack B.M."/>
            <person name="Beltz S.B."/>
            <person name="Gilbert M.K."/>
        </authorList>
    </citation>
    <scope>NUCLEOTIDE SEQUENCE [LARGE SCALE GENOMIC DNA]</scope>
    <source>
        <strain evidence="11">NRRL 26010</strain>
    </source>
</reference>
<evidence type="ECO:0000256" key="1">
    <source>
        <dbReference type="ARBA" id="ARBA00001954"/>
    </source>
</evidence>
<dbReference type="Pfam" id="PF06155">
    <property type="entry name" value="GBBH-like_N"/>
    <property type="match status" value="1"/>
</dbReference>
<dbReference type="EMBL" id="LYCR01000073">
    <property type="protein sequence ID" value="OGM43274.1"/>
    <property type="molecule type" value="Genomic_DNA"/>
</dbReference>
<dbReference type="PANTHER" id="PTHR10696:SF25">
    <property type="entry name" value="OXIDOREDUCTASE AIM17-RELATED"/>
    <property type="match status" value="1"/>
</dbReference>